<keyword evidence="4" id="KW-1185">Reference proteome</keyword>
<feature type="signal peptide" evidence="2">
    <location>
        <begin position="1"/>
        <end position="18"/>
    </location>
</feature>
<feature type="region of interest" description="Disordered" evidence="1">
    <location>
        <begin position="39"/>
        <end position="61"/>
    </location>
</feature>
<dbReference type="AlphaFoldDB" id="A0A4Y2WV16"/>
<evidence type="ECO:0000313" key="3">
    <source>
        <dbReference type="EMBL" id="GBO41295.1"/>
    </source>
</evidence>
<name>A0A4Y2WV16_ARAVE</name>
<evidence type="ECO:0000256" key="2">
    <source>
        <dbReference type="SAM" id="SignalP"/>
    </source>
</evidence>
<reference evidence="3 4" key="1">
    <citation type="journal article" date="2019" name="Sci. Rep.">
        <title>Orb-weaving spider Araneus ventricosus genome elucidates the spidroin gene catalogue.</title>
        <authorList>
            <person name="Kono N."/>
            <person name="Nakamura H."/>
            <person name="Ohtoshi R."/>
            <person name="Moran D.A.P."/>
            <person name="Shinohara A."/>
            <person name="Yoshida Y."/>
            <person name="Fujiwara M."/>
            <person name="Mori M."/>
            <person name="Tomita M."/>
            <person name="Arakawa K."/>
        </authorList>
    </citation>
    <scope>NUCLEOTIDE SEQUENCE [LARGE SCALE GENOMIC DNA]</scope>
</reference>
<evidence type="ECO:0000313" key="4">
    <source>
        <dbReference type="Proteomes" id="UP000499080"/>
    </source>
</evidence>
<organism evidence="3 4">
    <name type="scientific">Araneus ventricosus</name>
    <name type="common">Orbweaver spider</name>
    <name type="synonym">Epeira ventricosa</name>
    <dbReference type="NCBI Taxonomy" id="182803"/>
    <lineage>
        <taxon>Eukaryota</taxon>
        <taxon>Metazoa</taxon>
        <taxon>Ecdysozoa</taxon>
        <taxon>Arthropoda</taxon>
        <taxon>Chelicerata</taxon>
        <taxon>Arachnida</taxon>
        <taxon>Araneae</taxon>
        <taxon>Araneomorphae</taxon>
        <taxon>Entelegynae</taxon>
        <taxon>Araneoidea</taxon>
        <taxon>Araneidae</taxon>
        <taxon>Araneus</taxon>
    </lineage>
</organism>
<comment type="caution">
    <text evidence="3">The sequence shown here is derived from an EMBL/GenBank/DDBJ whole genome shotgun (WGS) entry which is preliminary data.</text>
</comment>
<sequence length="113" mass="12380">MFERRLVFLIAPVFFCSGQPALRGRSVRRVRTAWQHGCPAMPHPGLHGGARDSNGMEGGAIGEDHPALDFFRKNGYSPRFSNIIGQRYQAARLLPSPSAATGRMGIPEDSRTS</sequence>
<dbReference type="Proteomes" id="UP000499080">
    <property type="component" value="Unassembled WGS sequence"/>
</dbReference>
<proteinExistence type="predicted"/>
<gene>
    <name evidence="3" type="ORF">AVEN_103903_1</name>
</gene>
<dbReference type="EMBL" id="BGPR01066886">
    <property type="protein sequence ID" value="GBO41295.1"/>
    <property type="molecule type" value="Genomic_DNA"/>
</dbReference>
<keyword evidence="2" id="KW-0732">Signal</keyword>
<evidence type="ECO:0000256" key="1">
    <source>
        <dbReference type="SAM" id="MobiDB-lite"/>
    </source>
</evidence>
<accession>A0A4Y2WV16</accession>
<evidence type="ECO:0008006" key="5">
    <source>
        <dbReference type="Google" id="ProtNLM"/>
    </source>
</evidence>
<protein>
    <recommendedName>
        <fullName evidence="5">Secreted protein</fullName>
    </recommendedName>
</protein>
<feature type="chain" id="PRO_5021415487" description="Secreted protein" evidence="2">
    <location>
        <begin position="19"/>
        <end position="113"/>
    </location>
</feature>